<keyword evidence="2" id="KW-1185">Reference proteome</keyword>
<reference evidence="1 2" key="1">
    <citation type="submission" date="2014-04" db="EMBL/GenBank/DDBJ databases">
        <authorList>
            <consortium name="DOE Joint Genome Institute"/>
            <person name="Kuo A."/>
            <person name="Kohler A."/>
            <person name="Nagy L.G."/>
            <person name="Floudas D."/>
            <person name="Copeland A."/>
            <person name="Barry K.W."/>
            <person name="Cichocki N."/>
            <person name="Veneault-Fourrey C."/>
            <person name="LaButti K."/>
            <person name="Lindquist E.A."/>
            <person name="Lipzen A."/>
            <person name="Lundell T."/>
            <person name="Morin E."/>
            <person name="Murat C."/>
            <person name="Sun H."/>
            <person name="Tunlid A."/>
            <person name="Henrissat B."/>
            <person name="Grigoriev I.V."/>
            <person name="Hibbett D.S."/>
            <person name="Martin F."/>
            <person name="Nordberg H.P."/>
            <person name="Cantor M.N."/>
            <person name="Hua S.X."/>
        </authorList>
    </citation>
    <scope>NUCLEOTIDE SEQUENCE [LARGE SCALE GENOMIC DNA]</scope>
    <source>
        <strain evidence="1 2">Foug A</strain>
    </source>
</reference>
<dbReference type="HOGENOM" id="CLU_2813914_0_0_1"/>
<gene>
    <name evidence="1" type="ORF">SCLCIDRAFT_1224857</name>
</gene>
<dbReference type="EMBL" id="KN822286">
    <property type="protein sequence ID" value="KIM51098.1"/>
    <property type="molecule type" value="Genomic_DNA"/>
</dbReference>
<reference evidence="2" key="2">
    <citation type="submission" date="2015-01" db="EMBL/GenBank/DDBJ databases">
        <title>Evolutionary Origins and Diversification of the Mycorrhizal Mutualists.</title>
        <authorList>
            <consortium name="DOE Joint Genome Institute"/>
            <consortium name="Mycorrhizal Genomics Consortium"/>
            <person name="Kohler A."/>
            <person name="Kuo A."/>
            <person name="Nagy L.G."/>
            <person name="Floudas D."/>
            <person name="Copeland A."/>
            <person name="Barry K.W."/>
            <person name="Cichocki N."/>
            <person name="Veneault-Fourrey C."/>
            <person name="LaButti K."/>
            <person name="Lindquist E.A."/>
            <person name="Lipzen A."/>
            <person name="Lundell T."/>
            <person name="Morin E."/>
            <person name="Murat C."/>
            <person name="Riley R."/>
            <person name="Ohm R."/>
            <person name="Sun H."/>
            <person name="Tunlid A."/>
            <person name="Henrissat B."/>
            <person name="Grigoriev I.V."/>
            <person name="Hibbett D.S."/>
            <person name="Martin F."/>
        </authorList>
    </citation>
    <scope>NUCLEOTIDE SEQUENCE [LARGE SCALE GENOMIC DNA]</scope>
    <source>
        <strain evidence="2">Foug A</strain>
    </source>
</reference>
<accession>A0A0C2YN12</accession>
<protein>
    <submittedName>
        <fullName evidence="1">Uncharacterized protein</fullName>
    </submittedName>
</protein>
<dbReference type="Proteomes" id="UP000053989">
    <property type="component" value="Unassembled WGS sequence"/>
</dbReference>
<sequence length="67" mass="7107">MDDIKAAFRGTAIDAIAPDFLAAWDVNLTMADINLQSPAVMPLLPSVTINLASVGIRLLSISRVNTP</sequence>
<name>A0A0C2YN12_9AGAM</name>
<organism evidence="1 2">
    <name type="scientific">Scleroderma citrinum Foug A</name>
    <dbReference type="NCBI Taxonomy" id="1036808"/>
    <lineage>
        <taxon>Eukaryota</taxon>
        <taxon>Fungi</taxon>
        <taxon>Dikarya</taxon>
        <taxon>Basidiomycota</taxon>
        <taxon>Agaricomycotina</taxon>
        <taxon>Agaricomycetes</taxon>
        <taxon>Agaricomycetidae</taxon>
        <taxon>Boletales</taxon>
        <taxon>Sclerodermatineae</taxon>
        <taxon>Sclerodermataceae</taxon>
        <taxon>Scleroderma</taxon>
    </lineage>
</organism>
<proteinExistence type="predicted"/>
<evidence type="ECO:0000313" key="2">
    <source>
        <dbReference type="Proteomes" id="UP000053989"/>
    </source>
</evidence>
<dbReference type="InParanoid" id="A0A0C2YN12"/>
<evidence type="ECO:0000313" key="1">
    <source>
        <dbReference type="EMBL" id="KIM51098.1"/>
    </source>
</evidence>
<dbReference type="AlphaFoldDB" id="A0A0C2YN12"/>